<name>A0A6J4TIR5_9ACTN</name>
<dbReference type="Pfam" id="PF11639">
    <property type="entry name" value="HapK"/>
    <property type="match status" value="1"/>
</dbReference>
<dbReference type="InterPro" id="IPR021667">
    <property type="entry name" value="HapK"/>
</dbReference>
<organism evidence="1">
    <name type="scientific">uncultured Rubrobacteraceae bacterium</name>
    <dbReference type="NCBI Taxonomy" id="349277"/>
    <lineage>
        <taxon>Bacteria</taxon>
        <taxon>Bacillati</taxon>
        <taxon>Actinomycetota</taxon>
        <taxon>Rubrobacteria</taxon>
        <taxon>Rubrobacterales</taxon>
        <taxon>Rubrobacteraceae</taxon>
        <taxon>environmental samples</taxon>
    </lineage>
</organism>
<proteinExistence type="predicted"/>
<accession>A0A6J4TIR5</accession>
<gene>
    <name evidence="1" type="ORF">AVDCRST_MAG05-3779</name>
</gene>
<evidence type="ECO:0000313" key="1">
    <source>
        <dbReference type="EMBL" id="CAA9523635.1"/>
    </source>
</evidence>
<dbReference type="AlphaFoldDB" id="A0A6J4TIR5"/>
<dbReference type="InterPro" id="IPR011008">
    <property type="entry name" value="Dimeric_a/b-barrel"/>
</dbReference>
<dbReference type="SUPFAM" id="SSF54909">
    <property type="entry name" value="Dimeric alpha+beta barrel"/>
    <property type="match status" value="1"/>
</dbReference>
<dbReference type="EMBL" id="CADCVM010000419">
    <property type="protein sequence ID" value="CAA9523635.1"/>
    <property type="molecule type" value="Genomic_DNA"/>
</dbReference>
<dbReference type="Gene3D" id="3.30.70.100">
    <property type="match status" value="1"/>
</dbReference>
<reference evidence="1" key="1">
    <citation type="submission" date="2020-02" db="EMBL/GenBank/DDBJ databases">
        <authorList>
            <person name="Meier V. D."/>
        </authorList>
    </citation>
    <scope>NUCLEOTIDE SEQUENCE</scope>
    <source>
        <strain evidence="1">AVDCRST_MAG05</strain>
    </source>
</reference>
<sequence>MVVLVRLNEGVSPKDYERWVLESYVPAVLELPSVSDWRNHRVTGLLGSDGGPPHDYVVTLEVADLERLGEDMGGGRMRALLSELHGYAQVTQLMAERFV</sequence>
<evidence type="ECO:0008006" key="2">
    <source>
        <dbReference type="Google" id="ProtNLM"/>
    </source>
</evidence>
<protein>
    <recommendedName>
        <fullName evidence="2">REDY-like protein HapK</fullName>
    </recommendedName>
</protein>